<organism evidence="2 3">
    <name type="scientific">Elliptochloris bilobata</name>
    <dbReference type="NCBI Taxonomy" id="381761"/>
    <lineage>
        <taxon>Eukaryota</taxon>
        <taxon>Viridiplantae</taxon>
        <taxon>Chlorophyta</taxon>
        <taxon>core chlorophytes</taxon>
        <taxon>Trebouxiophyceae</taxon>
        <taxon>Trebouxiophyceae incertae sedis</taxon>
        <taxon>Elliptochloris clade</taxon>
        <taxon>Elliptochloris</taxon>
    </lineage>
</organism>
<feature type="compositionally biased region" description="Polar residues" evidence="1">
    <location>
        <begin position="1"/>
        <end position="14"/>
    </location>
</feature>
<evidence type="ECO:0000313" key="2">
    <source>
        <dbReference type="EMBL" id="KAK9842548.1"/>
    </source>
</evidence>
<gene>
    <name evidence="2" type="ORF">WJX81_005458</name>
</gene>
<name>A0AAW1SA60_9CHLO</name>
<reference evidence="2 3" key="1">
    <citation type="journal article" date="2024" name="Nat. Commun.">
        <title>Phylogenomics reveals the evolutionary origins of lichenization in chlorophyte algae.</title>
        <authorList>
            <person name="Puginier C."/>
            <person name="Libourel C."/>
            <person name="Otte J."/>
            <person name="Skaloud P."/>
            <person name="Haon M."/>
            <person name="Grisel S."/>
            <person name="Petersen M."/>
            <person name="Berrin J.G."/>
            <person name="Delaux P.M."/>
            <person name="Dal Grande F."/>
            <person name="Keller J."/>
        </authorList>
    </citation>
    <scope>NUCLEOTIDE SEQUENCE [LARGE SCALE GENOMIC DNA]</scope>
    <source>
        <strain evidence="2 3">SAG 245.80</strain>
    </source>
</reference>
<evidence type="ECO:0000256" key="1">
    <source>
        <dbReference type="SAM" id="MobiDB-lite"/>
    </source>
</evidence>
<sequence>MVTTSSKHWGTLSCQPGRDHGDRNAACRRLSLVLAQPGGLTDTLSGEVGLDYNLNTRAAIPQYSLAYQLQRKGSTFATLRATPQMLMLRKSFHLTPPKVSFTLHTMAGVTYEGRPEFGFDVDNIKPTQVVAAAALAMLVLGKPLAGSRAFGGMQFGLPVNGDAVAKGEAKAMVERHGKGLQISLKQLNGVLRL</sequence>
<accession>A0AAW1SA60</accession>
<protein>
    <submittedName>
        <fullName evidence="2">Uncharacterized protein</fullName>
    </submittedName>
</protein>
<evidence type="ECO:0000313" key="3">
    <source>
        <dbReference type="Proteomes" id="UP001445335"/>
    </source>
</evidence>
<feature type="region of interest" description="Disordered" evidence="1">
    <location>
        <begin position="1"/>
        <end position="21"/>
    </location>
</feature>
<dbReference type="Proteomes" id="UP001445335">
    <property type="component" value="Unassembled WGS sequence"/>
</dbReference>
<keyword evidence="3" id="KW-1185">Reference proteome</keyword>
<dbReference type="AlphaFoldDB" id="A0AAW1SA60"/>
<proteinExistence type="predicted"/>
<dbReference type="EMBL" id="JALJOU010000007">
    <property type="protein sequence ID" value="KAK9842548.1"/>
    <property type="molecule type" value="Genomic_DNA"/>
</dbReference>
<comment type="caution">
    <text evidence="2">The sequence shown here is derived from an EMBL/GenBank/DDBJ whole genome shotgun (WGS) entry which is preliminary data.</text>
</comment>